<evidence type="ECO:0000256" key="1">
    <source>
        <dbReference type="SAM" id="Phobius"/>
    </source>
</evidence>
<organism evidence="3 4">
    <name type="scientific">Fusarium torreyae</name>
    <dbReference type="NCBI Taxonomy" id="1237075"/>
    <lineage>
        <taxon>Eukaryota</taxon>
        <taxon>Fungi</taxon>
        <taxon>Dikarya</taxon>
        <taxon>Ascomycota</taxon>
        <taxon>Pezizomycotina</taxon>
        <taxon>Sordariomycetes</taxon>
        <taxon>Hypocreomycetidae</taxon>
        <taxon>Hypocreales</taxon>
        <taxon>Nectriaceae</taxon>
        <taxon>Fusarium</taxon>
    </lineage>
</organism>
<proteinExistence type="predicted"/>
<feature type="chain" id="PRO_5040927781" evidence="2">
    <location>
        <begin position="21"/>
        <end position="262"/>
    </location>
</feature>
<dbReference type="AlphaFoldDB" id="A0A9W8RS34"/>
<reference evidence="3" key="1">
    <citation type="submission" date="2022-09" db="EMBL/GenBank/DDBJ databases">
        <title>Fusarium specimens isolated from Avocado Roots.</title>
        <authorList>
            <person name="Stajich J."/>
            <person name="Roper C."/>
            <person name="Heimlech-Rivalta G."/>
        </authorList>
    </citation>
    <scope>NUCLEOTIDE SEQUENCE</scope>
    <source>
        <strain evidence="3">CF00136</strain>
    </source>
</reference>
<dbReference type="EMBL" id="JAOQAZ010000029">
    <property type="protein sequence ID" value="KAJ4251005.1"/>
    <property type="molecule type" value="Genomic_DNA"/>
</dbReference>
<dbReference type="OrthoDB" id="167398at2759"/>
<name>A0A9W8RS34_9HYPO</name>
<feature type="transmembrane region" description="Helical" evidence="1">
    <location>
        <begin position="165"/>
        <end position="187"/>
    </location>
</feature>
<feature type="signal peptide" evidence="2">
    <location>
        <begin position="1"/>
        <end position="20"/>
    </location>
</feature>
<keyword evidence="4" id="KW-1185">Reference proteome</keyword>
<keyword evidence="2" id="KW-0732">Signal</keyword>
<evidence type="ECO:0000313" key="3">
    <source>
        <dbReference type="EMBL" id="KAJ4251005.1"/>
    </source>
</evidence>
<accession>A0A9W8RS34</accession>
<evidence type="ECO:0000313" key="4">
    <source>
        <dbReference type="Proteomes" id="UP001152049"/>
    </source>
</evidence>
<dbReference type="Proteomes" id="UP001152049">
    <property type="component" value="Unassembled WGS sequence"/>
</dbReference>
<keyword evidence="1" id="KW-1133">Transmembrane helix</keyword>
<protein>
    <submittedName>
        <fullName evidence="3">Uncharacterized protein</fullName>
    </submittedName>
</protein>
<evidence type="ECO:0000256" key="2">
    <source>
        <dbReference type="SAM" id="SignalP"/>
    </source>
</evidence>
<feature type="transmembrane region" description="Helical" evidence="1">
    <location>
        <begin position="238"/>
        <end position="258"/>
    </location>
</feature>
<keyword evidence="1" id="KW-0472">Membrane</keyword>
<gene>
    <name evidence="3" type="ORF">NW762_011655</name>
</gene>
<sequence length="262" mass="29465">MKFAVSVGFLLAIWSSSALAAEDRSPERVCYDSCVACLQPVHFDDMLRNQTGFTATCYSPKAILSLYLCLNVYCMPGAREAGLSPLNETCRDHAHVVLPPFDVISNYTAKDIEKIRRLEQNDTQEVDTFREVVIPSKHWFGIWWDTLDSVAYTYTKHAVYGNAMIVFWVVVVTIGVLNHAVLHIANLQVVRSHTSKSGGTLWNFYTWTLSRLTTPATYGDRCAQKVGWGTVPPRIQSLTLFAFLLLNIALSIHGYRIVPINM</sequence>
<keyword evidence="1" id="KW-0812">Transmembrane</keyword>
<comment type="caution">
    <text evidence="3">The sequence shown here is derived from an EMBL/GenBank/DDBJ whole genome shotgun (WGS) entry which is preliminary data.</text>
</comment>